<feature type="transmembrane region" description="Helical" evidence="7">
    <location>
        <begin position="218"/>
        <end position="242"/>
    </location>
</feature>
<dbReference type="PANTHER" id="PTHR30294:SF38">
    <property type="entry name" value="TRANSPORT PERMEASE PROTEIN"/>
    <property type="match status" value="1"/>
</dbReference>
<evidence type="ECO:0000256" key="3">
    <source>
        <dbReference type="ARBA" id="ARBA00022692"/>
    </source>
</evidence>
<dbReference type="Proteomes" id="UP000244016">
    <property type="component" value="Unassembled WGS sequence"/>
</dbReference>
<evidence type="ECO:0000256" key="7">
    <source>
        <dbReference type="SAM" id="Phobius"/>
    </source>
</evidence>
<evidence type="ECO:0000313" key="10">
    <source>
        <dbReference type="Proteomes" id="UP000244016"/>
    </source>
</evidence>
<feature type="transmembrane region" description="Helical" evidence="7">
    <location>
        <begin position="297"/>
        <end position="319"/>
    </location>
</feature>
<feature type="transmembrane region" description="Helical" evidence="7">
    <location>
        <begin position="20"/>
        <end position="40"/>
    </location>
</feature>
<feature type="transmembrane region" description="Helical" evidence="7">
    <location>
        <begin position="263"/>
        <end position="285"/>
    </location>
</feature>
<evidence type="ECO:0000256" key="4">
    <source>
        <dbReference type="ARBA" id="ARBA00022989"/>
    </source>
</evidence>
<dbReference type="Pfam" id="PF12698">
    <property type="entry name" value="ABC2_membrane_3"/>
    <property type="match status" value="1"/>
</dbReference>
<dbReference type="InterPro" id="IPR013525">
    <property type="entry name" value="ABC2_TM"/>
</dbReference>
<feature type="region of interest" description="Disordered" evidence="6">
    <location>
        <begin position="161"/>
        <end position="195"/>
    </location>
</feature>
<accession>A0A2T5G754</accession>
<feature type="transmembrane region" description="Helical" evidence="7">
    <location>
        <begin position="385"/>
        <end position="403"/>
    </location>
</feature>
<protein>
    <submittedName>
        <fullName evidence="9">ABC transporter, ATP-binding protein</fullName>
    </submittedName>
</protein>
<keyword evidence="9" id="KW-0547">Nucleotide-binding</keyword>
<feature type="domain" description="ABC-2 type transporter transmembrane" evidence="8">
    <location>
        <begin position="22"/>
        <end position="403"/>
    </location>
</feature>
<name>A0A2T5G754_9BACL</name>
<dbReference type="GO" id="GO:0005886">
    <property type="term" value="C:plasma membrane"/>
    <property type="evidence" value="ECO:0007669"/>
    <property type="project" value="UniProtKB-SubCell"/>
</dbReference>
<dbReference type="GO" id="GO:0140359">
    <property type="term" value="F:ABC-type transporter activity"/>
    <property type="evidence" value="ECO:0007669"/>
    <property type="project" value="InterPro"/>
</dbReference>
<dbReference type="PANTHER" id="PTHR30294">
    <property type="entry name" value="MEMBRANE COMPONENT OF ABC TRANSPORTER YHHJ-RELATED"/>
    <property type="match status" value="1"/>
</dbReference>
<gene>
    <name evidence="9" type="ORF">BLITH_0976</name>
</gene>
<keyword evidence="3 7" id="KW-0812">Transmembrane</keyword>
<keyword evidence="9" id="KW-0067">ATP-binding</keyword>
<dbReference type="AlphaFoldDB" id="A0A2T5G754"/>
<feature type="compositionally biased region" description="Pro residues" evidence="6">
    <location>
        <begin position="166"/>
        <end position="179"/>
    </location>
</feature>
<evidence type="ECO:0000256" key="5">
    <source>
        <dbReference type="ARBA" id="ARBA00023136"/>
    </source>
</evidence>
<dbReference type="InterPro" id="IPR051449">
    <property type="entry name" value="ABC-2_transporter_component"/>
</dbReference>
<evidence type="ECO:0000256" key="1">
    <source>
        <dbReference type="ARBA" id="ARBA00004651"/>
    </source>
</evidence>
<dbReference type="EMBL" id="PEBW01000003">
    <property type="protein sequence ID" value="PTQ52009.1"/>
    <property type="molecule type" value="Genomic_DNA"/>
</dbReference>
<evidence type="ECO:0000256" key="2">
    <source>
        <dbReference type="ARBA" id="ARBA00022475"/>
    </source>
</evidence>
<sequence>MRAVLALTGSRILLALRDPLAFLLYLLFPSLLVGILGLAFQGTWGAPTLTPFSIAVLDETTTPEAEASARALREALRAAERSAPWSLAEKKDLPTALTLLRKEELGAVLVLRDGGNPLVVDAYLDERQPTRAAAVLSFLNAFQTLYVSPAAALPYAGSLFSSRPTTPQPAESPPPPPTAPRFGEPSSSPNDQPAVPFPAPLATPLEVKTTSLHPVGPFAYYTLAMGVMFTVFVAFGGAGQIVEDRNGSIFARMTTYPLGKGTILAGYLLGNAFVIWLSLLLLFFVAELAFGVRWHGLGLLIALAGVYALAWSGISLLLATTARDAAVLRMLGGFVGMAVGSVSGSMYPLYLFPPSVAAAAHVLPNTWALEAMLDVAAGRPASATWPAWIALTAYAVGSLILAARRLTRQGGA</sequence>
<organism evidence="9 10">
    <name type="scientific">Brockia lithotrophica</name>
    <dbReference type="NCBI Taxonomy" id="933949"/>
    <lineage>
        <taxon>Bacteria</taxon>
        <taxon>Bacillati</taxon>
        <taxon>Bacillota</taxon>
        <taxon>Bacilli</taxon>
        <taxon>Bacillales</taxon>
        <taxon>Bacillales Family X. Incertae Sedis</taxon>
        <taxon>Brockia</taxon>
    </lineage>
</organism>
<comment type="caution">
    <text evidence="9">The sequence shown here is derived from an EMBL/GenBank/DDBJ whole genome shotgun (WGS) entry which is preliminary data.</text>
</comment>
<dbReference type="GO" id="GO:0005524">
    <property type="term" value="F:ATP binding"/>
    <property type="evidence" value="ECO:0007669"/>
    <property type="project" value="UniProtKB-KW"/>
</dbReference>
<keyword evidence="5 7" id="KW-0472">Membrane</keyword>
<feature type="transmembrane region" description="Helical" evidence="7">
    <location>
        <begin position="326"/>
        <end position="347"/>
    </location>
</feature>
<evidence type="ECO:0000259" key="8">
    <source>
        <dbReference type="Pfam" id="PF12698"/>
    </source>
</evidence>
<reference evidence="9 10" key="1">
    <citation type="submission" date="2017-08" db="EMBL/GenBank/DDBJ databases">
        <title>Burning lignite coal seam in the remote Altai Mountains harbors a hydrogen-driven thermophilic microbial community.</title>
        <authorList>
            <person name="Kadnikov V.V."/>
            <person name="Mardanov A.V."/>
            <person name="Ivasenko D."/>
            <person name="Beletsky A.V."/>
            <person name="Karnachuk O.V."/>
            <person name="Ravin N.V."/>
        </authorList>
    </citation>
    <scope>NUCLEOTIDE SEQUENCE [LARGE SCALE GENOMIC DNA]</scope>
    <source>
        <strain evidence="9">AL31</strain>
    </source>
</reference>
<proteinExistence type="predicted"/>
<evidence type="ECO:0000313" key="9">
    <source>
        <dbReference type="EMBL" id="PTQ52009.1"/>
    </source>
</evidence>
<keyword evidence="4 7" id="KW-1133">Transmembrane helix</keyword>
<comment type="subcellular location">
    <subcellularLocation>
        <location evidence="1">Cell membrane</location>
        <topology evidence="1">Multi-pass membrane protein</topology>
    </subcellularLocation>
</comment>
<keyword evidence="2" id="KW-1003">Cell membrane</keyword>
<evidence type="ECO:0000256" key="6">
    <source>
        <dbReference type="SAM" id="MobiDB-lite"/>
    </source>
</evidence>